<dbReference type="GO" id="GO:0005730">
    <property type="term" value="C:nucleolus"/>
    <property type="evidence" value="ECO:0007669"/>
    <property type="project" value="InterPro"/>
</dbReference>
<sequence>MSSTTLDFYWGLSSLDANQRLESATQLISALVKFQEAMPLSKEVATTEEEMAKLCASDVSYAVTRLIKGLASPRDGARQGFSIALSELLARIPCISVKLVLSLLWRHTEATNSMKGQEQRDMRFGRIFGLMALVQSGIVARKGTTSVEIRKIVMELASTGAKKSYLREIAYVTLASIVPELSKFDFRDEAIAMFVTVALDKGVIETPDELFLAMCLRKTYTDYNWHSALPHWHGKHMLSFKNANKLVPILSEISTDDPSLFSSWSPQLHTVWNEIFDLYFNKDRADEVIVGGPMEFDALWDRVVEKGLFAPGASQFRRYWGFMVFERLLPHLNEDMVPLIMSPNILRNLSDNVSRTSKSPLTKVGMRTAEKLIEICEGNTKIGLAVLTHLLNQKSLERPVGTSASSLRFIMANRIVEKLDSKAIVGYIKYLQQIFLKPRISDKKNSGVADPNTVANAPNKFLDNQRSWAIEQMIRVAKFAQLPITDELTTNVLNFTIAHASFKLVTTVGMTTSGIPELDMQPSPPLSAATSEYCSNLLVAFISDLTRLNTHGGDASGDKEQPEDSQADASIAPSAAGRLSVGCSRAGIAWSTATIAKLLKDASKTKAKVALRDFDSIKPVLEDMLQVMRMLEAKCAEYAETSVETALRFRALELFLGNICVLVAYSFDPNVRAEYIDMLPELKECSEKLVALLDTNSASAAAAKSKQSKKGKKTKKDNDEEEEPQPMDVLTDIIISLLAKDSTSVRKLCVQVFTPFAGMITANGMDSITGVLEAKEGVSGEEGGDVETQIEMIDDIAVDSDEEMGGDNEDDGNGADDNANGEAVDEELRRKIEEALGSSVDIDEREVSASGDEEEFDDEQMKVFDDKLAEIFQQKKQMKQDVRDLKISFVNFKLRVLDLVDVFLTRQPESPLVLQLLPVLLDLIRSTTKDSRNRPIHDRACSIVSARRSKLPTGFDTKEGLDLLTSIHERARRASDKHTLTVVSGVAMFMARAVVENDSSAESAVYDLYRASLSDFMTRKASQMISEFFTAPASRSQPARLLPFWRLAVDAVTEYGHPLKAVNVFRQVQAYVLAAGISSNVSRLDALDDTKPFVDPTSRLLAGLQSAVLETVKFAASDKNKSSTTGKLLIDQQRLREILQASSQLIAKCAKSKAFGKVAKETLRSTAEWTEAFDALSQLPSFTTSNAMVNVCNKLKGLEVLVSPSSGDASSRKNAK</sequence>
<gene>
    <name evidence="5" type="primary">POL5</name>
    <name evidence="5" type="ORF">LPJ64_001202</name>
</gene>
<feature type="compositionally biased region" description="Basic residues" evidence="4">
    <location>
        <begin position="706"/>
        <end position="715"/>
    </location>
</feature>
<dbReference type="GO" id="GO:0003887">
    <property type="term" value="F:DNA-directed DNA polymerase activity"/>
    <property type="evidence" value="ECO:0007669"/>
    <property type="project" value="UniProtKB-KW"/>
</dbReference>
<keyword evidence="3" id="KW-0539">Nucleus</keyword>
<organism evidence="5 6">
    <name type="scientific">Coemansia asiatica</name>
    <dbReference type="NCBI Taxonomy" id="1052880"/>
    <lineage>
        <taxon>Eukaryota</taxon>
        <taxon>Fungi</taxon>
        <taxon>Fungi incertae sedis</taxon>
        <taxon>Zoopagomycota</taxon>
        <taxon>Kickxellomycotina</taxon>
        <taxon>Kickxellomycetes</taxon>
        <taxon>Kickxellales</taxon>
        <taxon>Kickxellaceae</taxon>
        <taxon>Coemansia</taxon>
    </lineage>
</organism>
<keyword evidence="6" id="KW-1185">Reference proteome</keyword>
<feature type="compositionally biased region" description="Acidic residues" evidence="4">
    <location>
        <begin position="801"/>
        <end position="814"/>
    </location>
</feature>
<dbReference type="Proteomes" id="UP001145021">
    <property type="component" value="Unassembled WGS sequence"/>
</dbReference>
<feature type="region of interest" description="Disordered" evidence="4">
    <location>
        <begin position="702"/>
        <end position="727"/>
    </location>
</feature>
<reference evidence="5" key="1">
    <citation type="submission" date="2022-07" db="EMBL/GenBank/DDBJ databases">
        <title>Phylogenomic reconstructions and comparative analyses of Kickxellomycotina fungi.</title>
        <authorList>
            <person name="Reynolds N.K."/>
            <person name="Stajich J.E."/>
            <person name="Barry K."/>
            <person name="Grigoriev I.V."/>
            <person name="Crous P."/>
            <person name="Smith M.E."/>
        </authorList>
    </citation>
    <scope>NUCLEOTIDE SEQUENCE</scope>
    <source>
        <strain evidence="5">NBRC 105413</strain>
    </source>
</reference>
<dbReference type="GO" id="GO:0000182">
    <property type="term" value="F:rDNA binding"/>
    <property type="evidence" value="ECO:0007669"/>
    <property type="project" value="TreeGrafter"/>
</dbReference>
<keyword evidence="5" id="KW-0239">DNA-directed DNA polymerase</keyword>
<dbReference type="AlphaFoldDB" id="A0A9W7XNZ8"/>
<accession>A0A9W7XNZ8</accession>
<comment type="caution">
    <text evidence="5">The sequence shown here is derived from an EMBL/GenBank/DDBJ whole genome shotgun (WGS) entry which is preliminary data.</text>
</comment>
<dbReference type="InterPro" id="IPR016024">
    <property type="entry name" value="ARM-type_fold"/>
</dbReference>
<comment type="similarity">
    <text evidence="2">Belongs to the MYBBP1A family.</text>
</comment>
<dbReference type="GO" id="GO:0006355">
    <property type="term" value="P:regulation of DNA-templated transcription"/>
    <property type="evidence" value="ECO:0007669"/>
    <property type="project" value="InterPro"/>
</dbReference>
<evidence type="ECO:0000256" key="1">
    <source>
        <dbReference type="ARBA" id="ARBA00004123"/>
    </source>
</evidence>
<evidence type="ECO:0000313" key="5">
    <source>
        <dbReference type="EMBL" id="KAJ1647426.1"/>
    </source>
</evidence>
<dbReference type="SUPFAM" id="SSF48371">
    <property type="entry name" value="ARM repeat"/>
    <property type="match status" value="1"/>
</dbReference>
<evidence type="ECO:0000256" key="3">
    <source>
        <dbReference type="ARBA" id="ARBA00023242"/>
    </source>
</evidence>
<dbReference type="InterPro" id="IPR007015">
    <property type="entry name" value="DNA_pol_V/MYBBP1A"/>
</dbReference>
<feature type="region of interest" description="Disordered" evidence="4">
    <location>
        <begin position="801"/>
        <end position="824"/>
    </location>
</feature>
<dbReference type="Pfam" id="PF04931">
    <property type="entry name" value="DNA_pol_phi"/>
    <property type="match status" value="1"/>
</dbReference>
<evidence type="ECO:0000256" key="4">
    <source>
        <dbReference type="SAM" id="MobiDB-lite"/>
    </source>
</evidence>
<evidence type="ECO:0000313" key="6">
    <source>
        <dbReference type="Proteomes" id="UP001145021"/>
    </source>
</evidence>
<keyword evidence="5" id="KW-0548">Nucleotidyltransferase</keyword>
<keyword evidence="5" id="KW-0808">Transferase</keyword>
<proteinExistence type="inferred from homology"/>
<evidence type="ECO:0000256" key="2">
    <source>
        <dbReference type="ARBA" id="ARBA00006809"/>
    </source>
</evidence>
<dbReference type="EC" id="2.7.7.7" evidence="5"/>
<comment type="subcellular location">
    <subcellularLocation>
        <location evidence="1">Nucleus</location>
    </subcellularLocation>
</comment>
<dbReference type="PANTHER" id="PTHR13213:SF2">
    <property type="entry name" value="MYB-BINDING PROTEIN 1A"/>
    <property type="match status" value="1"/>
</dbReference>
<protein>
    <submittedName>
        <fullName evidence="5">DNA-directed DNA polymerase</fullName>
        <ecNumber evidence="5">2.7.7.7</ecNumber>
    </submittedName>
</protein>
<dbReference type="PANTHER" id="PTHR13213">
    <property type="entry name" value="MYB-BINDING PROTEIN 1A FAMILY MEMBER"/>
    <property type="match status" value="1"/>
</dbReference>
<name>A0A9W7XNZ8_9FUNG</name>
<dbReference type="EMBL" id="JANBOH010000030">
    <property type="protein sequence ID" value="KAJ1647426.1"/>
    <property type="molecule type" value="Genomic_DNA"/>
</dbReference>